<dbReference type="GO" id="GO:0004843">
    <property type="term" value="F:cysteine-type deubiquitinase activity"/>
    <property type="evidence" value="ECO:0007669"/>
    <property type="project" value="UniProtKB-UniRule"/>
</dbReference>
<proteinExistence type="inferred from homology"/>
<dbReference type="OrthoDB" id="265776at2759"/>
<dbReference type="PROSITE" id="PS00973">
    <property type="entry name" value="USP_2"/>
    <property type="match status" value="1"/>
</dbReference>
<evidence type="ECO:0000313" key="7">
    <source>
        <dbReference type="WBParaSite" id="HNAJ_0000463201-mRNA-1"/>
    </source>
</evidence>
<comment type="similarity">
    <text evidence="2">Belongs to the peptidase C19 family.</text>
</comment>
<dbReference type="InterPro" id="IPR028889">
    <property type="entry name" value="USP"/>
</dbReference>
<evidence type="ECO:0000256" key="2">
    <source>
        <dbReference type="RuleBase" id="RU366025"/>
    </source>
</evidence>
<evidence type="ECO:0000313" key="6">
    <source>
        <dbReference type="Proteomes" id="UP000278807"/>
    </source>
</evidence>
<keyword evidence="2" id="KW-0378">Hydrolase</keyword>
<dbReference type="AlphaFoldDB" id="A0A0R3TC43"/>
<dbReference type="Gene3D" id="3.90.70.10">
    <property type="entry name" value="Cysteine proteinases"/>
    <property type="match status" value="2"/>
</dbReference>
<reference evidence="5 6" key="2">
    <citation type="submission" date="2018-11" db="EMBL/GenBank/DDBJ databases">
        <authorList>
            <consortium name="Pathogen Informatics"/>
        </authorList>
    </citation>
    <scope>NUCLEOTIDE SEQUENCE [LARGE SCALE GENOMIC DNA]</scope>
</reference>
<reference evidence="7" key="1">
    <citation type="submission" date="2017-02" db="UniProtKB">
        <authorList>
            <consortium name="WormBaseParasite"/>
        </authorList>
    </citation>
    <scope>IDENTIFICATION</scope>
</reference>
<accession>A0A0R3TC43</accession>
<dbReference type="EMBL" id="UZAE01003400">
    <property type="protein sequence ID" value="VDO00490.1"/>
    <property type="molecule type" value="Genomic_DNA"/>
</dbReference>
<dbReference type="InterPro" id="IPR006615">
    <property type="entry name" value="Pept_C19_DUSP"/>
</dbReference>
<dbReference type="InterPro" id="IPR038765">
    <property type="entry name" value="Papain-like_cys_pep_sf"/>
</dbReference>
<feature type="domain" description="USP" evidence="3">
    <location>
        <begin position="337"/>
        <end position="831"/>
    </location>
</feature>
<dbReference type="SUPFAM" id="SSF143791">
    <property type="entry name" value="DUSP-like"/>
    <property type="match status" value="1"/>
</dbReference>
<keyword evidence="2" id="KW-0833">Ubl conjugation pathway</keyword>
<dbReference type="EC" id="3.4.19.12" evidence="2"/>
<dbReference type="Gene3D" id="3.30.2230.10">
    <property type="entry name" value="DUSP-like"/>
    <property type="match status" value="1"/>
</dbReference>
<dbReference type="GO" id="GO:0006508">
    <property type="term" value="P:proteolysis"/>
    <property type="evidence" value="ECO:0007669"/>
    <property type="project" value="UniProtKB-KW"/>
</dbReference>
<dbReference type="SMART" id="SM00695">
    <property type="entry name" value="DUSP"/>
    <property type="match status" value="1"/>
</dbReference>
<protein>
    <recommendedName>
        <fullName evidence="2">Ubiquitin carboxyl-terminal hydrolase</fullName>
        <ecNumber evidence="2">3.4.19.12</ecNumber>
    </recommendedName>
</protein>
<dbReference type="PANTHER" id="PTHR21646:SF46">
    <property type="entry name" value="UBIQUITIN CARBOXYL-TERMINAL HYDROLASE"/>
    <property type="match status" value="1"/>
</dbReference>
<dbReference type="PROSITE" id="PS51283">
    <property type="entry name" value="DUSP"/>
    <property type="match status" value="1"/>
</dbReference>
<keyword evidence="2" id="KW-0788">Thiol protease</keyword>
<dbReference type="InterPro" id="IPR018200">
    <property type="entry name" value="USP_CS"/>
</dbReference>
<dbReference type="InterPro" id="IPR035927">
    <property type="entry name" value="DUSP-like_sf"/>
</dbReference>
<dbReference type="Pfam" id="PF06337">
    <property type="entry name" value="DUSP"/>
    <property type="match status" value="1"/>
</dbReference>
<dbReference type="PROSITE" id="PS50235">
    <property type="entry name" value="USP_3"/>
    <property type="match status" value="1"/>
</dbReference>
<dbReference type="WBParaSite" id="HNAJ_0000463201-mRNA-1">
    <property type="protein sequence ID" value="HNAJ_0000463201-mRNA-1"/>
    <property type="gene ID" value="HNAJ_0000463201"/>
</dbReference>
<dbReference type="GO" id="GO:0016579">
    <property type="term" value="P:protein deubiquitination"/>
    <property type="evidence" value="ECO:0007669"/>
    <property type="project" value="InterPro"/>
</dbReference>
<dbReference type="PROSITE" id="PS00972">
    <property type="entry name" value="USP_1"/>
    <property type="match status" value="1"/>
</dbReference>
<evidence type="ECO:0000256" key="1">
    <source>
        <dbReference type="ARBA" id="ARBA00000707"/>
    </source>
</evidence>
<dbReference type="SUPFAM" id="SSF54001">
    <property type="entry name" value="Cysteine proteinases"/>
    <property type="match status" value="1"/>
</dbReference>
<dbReference type="InterPro" id="IPR050185">
    <property type="entry name" value="Ub_carboxyl-term_hydrolase"/>
</dbReference>
<comment type="catalytic activity">
    <reaction evidence="1 2">
        <text>Thiol-dependent hydrolysis of ester, thioester, amide, peptide and isopeptide bonds formed by the C-terminal Gly of ubiquitin (a 76-residue protein attached to proteins as an intracellular targeting signal).</text>
        <dbReference type="EC" id="3.4.19.12"/>
    </reaction>
</comment>
<evidence type="ECO:0000259" key="3">
    <source>
        <dbReference type="PROSITE" id="PS50235"/>
    </source>
</evidence>
<gene>
    <name evidence="5" type="ORF">HNAJ_LOCUS4630</name>
</gene>
<evidence type="ECO:0000313" key="5">
    <source>
        <dbReference type="EMBL" id="VDO00490.1"/>
    </source>
</evidence>
<keyword evidence="2" id="KW-0645">Protease</keyword>
<dbReference type="InterPro" id="IPR001394">
    <property type="entry name" value="Peptidase_C19_UCH"/>
</dbReference>
<dbReference type="Proteomes" id="UP000278807">
    <property type="component" value="Unassembled WGS sequence"/>
</dbReference>
<dbReference type="Pfam" id="PF00443">
    <property type="entry name" value="UCH"/>
    <property type="match status" value="1"/>
</dbReference>
<organism evidence="7">
    <name type="scientific">Rodentolepis nana</name>
    <name type="common">Dwarf tapeworm</name>
    <name type="synonym">Hymenolepis nana</name>
    <dbReference type="NCBI Taxonomy" id="102285"/>
    <lineage>
        <taxon>Eukaryota</taxon>
        <taxon>Metazoa</taxon>
        <taxon>Spiralia</taxon>
        <taxon>Lophotrochozoa</taxon>
        <taxon>Platyhelminthes</taxon>
        <taxon>Cestoda</taxon>
        <taxon>Eucestoda</taxon>
        <taxon>Cyclophyllidea</taxon>
        <taxon>Hymenolepididae</taxon>
        <taxon>Rodentolepis</taxon>
    </lineage>
</organism>
<keyword evidence="6" id="KW-1185">Reference proteome</keyword>
<dbReference type="PANTHER" id="PTHR21646">
    <property type="entry name" value="UBIQUITIN CARBOXYL-TERMINAL HYDROLASE"/>
    <property type="match status" value="1"/>
</dbReference>
<sequence>MIITLRPLPFLTASQILTSAQQRLHLSSSTRLFFTSPSSSDGSFLRTIITSTAPRLSPSTGYDSLRTPLETGYSRSTLRFECPSLRDLRTSSLSMSDTSVDLDEQRRVYDNFYGEGGFSKTDPSDSKKCVLIPQDWFNKWVSYIGRCRPEQLNSQSPSIDDCGPGPVNFSRIMENGKLKSNLLLDVNVKAITEELFNNLSRWYGIDGLSSDIPWRDIYKTDKNEYTFDLYPPSIKLVSRENYANFVLNCHSHKTIGFVKSCIRKKNNLENETEIHLWDAQDKDELTDDETVTLKECSLVGDKRIEYSVGSRTLSNGDSSAYSHIIRYPSSSLPRGVCGLSNLGNTCFMNSAIQCISNIAPLRKFVLSDEFRGSINATNRLGSHGEIAIAFAELIKEMWSDKKRGLSCVPRDLKSKIGRYAPQFLGYNQHDAHELMNFLLDFLHEDLNRIKEKPYIEDKDADGRPDEEVANEAWSNFKRRNDSIIVDLFYGLLKSTVECPKCGHVSVIFDPFSSLSLPLGVKRLSVYVGPFDLYSLPVTPLCRARDIVQSLEYHKPIPDHSKYVVTRKVGNEFDVIPAESNENLYDEKIYVFRVTGVYHLKVLLLGKYTLESVPLLVSLEMTTNGISKQALCNAVKIELSKYNELYGEHFEKICQDDDLRFSFEDEIFPMEPEKIIEIELVGDMQVKHDTVVRLPVKLQNCIDLFLTSEQLGIHNLWYCKYCEDHQRAFKKFDLWKLPQVLIFQLNRYKKTYYVSKNDVFVECPLDDFRLPYLKDSPTYELTAVINHMGGLSGGHYTAFAKNGNSWYNFNDSFVDRLKTSPVVSTYRLTLQS</sequence>
<name>A0A0R3TC43_RODNA</name>
<dbReference type="STRING" id="102285.A0A0R3TC43"/>
<feature type="domain" description="DUSP" evidence="4">
    <location>
        <begin position="100"/>
        <end position="217"/>
    </location>
</feature>
<evidence type="ECO:0000259" key="4">
    <source>
        <dbReference type="PROSITE" id="PS51283"/>
    </source>
</evidence>